<dbReference type="PROSITE" id="PS00409">
    <property type="entry name" value="PROKAR_NTER_METHYL"/>
    <property type="match status" value="1"/>
</dbReference>
<dbReference type="InterPro" id="IPR045584">
    <property type="entry name" value="Pilin-like"/>
</dbReference>
<evidence type="ECO:0000256" key="1">
    <source>
        <dbReference type="ARBA" id="ARBA00022481"/>
    </source>
</evidence>
<dbReference type="Proteomes" id="UP000537130">
    <property type="component" value="Unassembled WGS sequence"/>
</dbReference>
<dbReference type="InterPro" id="IPR031982">
    <property type="entry name" value="PilE-like"/>
</dbReference>
<keyword evidence="2" id="KW-0472">Membrane</keyword>
<organism evidence="3 4">
    <name type="scientific">Litorivivens lipolytica</name>
    <dbReference type="NCBI Taxonomy" id="1524264"/>
    <lineage>
        <taxon>Bacteria</taxon>
        <taxon>Pseudomonadati</taxon>
        <taxon>Pseudomonadota</taxon>
        <taxon>Gammaproteobacteria</taxon>
        <taxon>Litorivivens</taxon>
    </lineage>
</organism>
<protein>
    <submittedName>
        <fullName evidence="3">Type IV pilus assembly protein PilE</fullName>
    </submittedName>
</protein>
<evidence type="ECO:0000313" key="4">
    <source>
        <dbReference type="Proteomes" id="UP000537130"/>
    </source>
</evidence>
<dbReference type="RefSeq" id="WP_343067488.1">
    <property type="nucleotide sequence ID" value="NZ_JACHWY010000002.1"/>
</dbReference>
<keyword evidence="4" id="KW-1185">Reference proteome</keyword>
<gene>
    <name evidence="3" type="ORF">FHR99_001771</name>
</gene>
<dbReference type="GO" id="GO:0043683">
    <property type="term" value="P:type IV pilus assembly"/>
    <property type="evidence" value="ECO:0007669"/>
    <property type="project" value="InterPro"/>
</dbReference>
<dbReference type="PRINTS" id="PR00813">
    <property type="entry name" value="BCTERIALGSPG"/>
</dbReference>
<name>A0A7W4W549_9GAMM</name>
<reference evidence="3 4" key="1">
    <citation type="submission" date="2020-08" db="EMBL/GenBank/DDBJ databases">
        <title>Genomic Encyclopedia of Type Strains, Phase III (KMG-III): the genomes of soil and plant-associated and newly described type strains.</title>
        <authorList>
            <person name="Whitman W."/>
        </authorList>
    </citation>
    <scope>NUCLEOTIDE SEQUENCE [LARGE SCALE GENOMIC DNA]</scope>
    <source>
        <strain evidence="3 4">CECT 8654</strain>
    </source>
</reference>
<dbReference type="NCBIfam" id="TIGR02532">
    <property type="entry name" value="IV_pilin_GFxxxE"/>
    <property type="match status" value="1"/>
</dbReference>
<keyword evidence="1" id="KW-0488">Methylation</keyword>
<dbReference type="AlphaFoldDB" id="A0A7W4W549"/>
<dbReference type="GO" id="GO:0015628">
    <property type="term" value="P:protein secretion by the type II secretion system"/>
    <property type="evidence" value="ECO:0007669"/>
    <property type="project" value="InterPro"/>
</dbReference>
<dbReference type="InterPro" id="IPR000983">
    <property type="entry name" value="Bac_GSPG_pilin"/>
</dbReference>
<feature type="transmembrane region" description="Helical" evidence="2">
    <location>
        <begin position="30"/>
        <end position="53"/>
    </location>
</feature>
<evidence type="ECO:0000313" key="3">
    <source>
        <dbReference type="EMBL" id="MBB3047505.1"/>
    </source>
</evidence>
<dbReference type="SUPFAM" id="SSF54523">
    <property type="entry name" value="Pili subunits"/>
    <property type="match status" value="1"/>
</dbReference>
<evidence type="ECO:0000256" key="2">
    <source>
        <dbReference type="SAM" id="Phobius"/>
    </source>
</evidence>
<dbReference type="GO" id="GO:0015627">
    <property type="term" value="C:type II protein secretion system complex"/>
    <property type="evidence" value="ECO:0007669"/>
    <property type="project" value="InterPro"/>
</dbReference>
<keyword evidence="2" id="KW-0812">Transmembrane</keyword>
<proteinExistence type="predicted"/>
<dbReference type="Gene3D" id="3.30.700.10">
    <property type="entry name" value="Glycoprotein, Type 4 Pilin"/>
    <property type="match status" value="1"/>
</dbReference>
<comment type="caution">
    <text evidence="3">The sequence shown here is derived from an EMBL/GenBank/DDBJ whole genome shotgun (WGS) entry which is preliminary data.</text>
</comment>
<dbReference type="Pfam" id="PF07963">
    <property type="entry name" value="N_methyl"/>
    <property type="match status" value="1"/>
</dbReference>
<dbReference type="Pfam" id="PF16732">
    <property type="entry name" value="ComP_DUS"/>
    <property type="match status" value="1"/>
</dbReference>
<sequence>MTLAFLASILPNDKFLWLKTMHGLRTEKGFTLIEVMVVVAMIAIIATIAMGSYRDSTVRANRTAAASYLLEVANMQERYLLDNRSYAADMATLGASVPPEVSANYTVTTVGAAATYQVTATPTGAQASDDTDCGWLRINNTGAKSTQHGGTRCWR</sequence>
<dbReference type="InterPro" id="IPR012902">
    <property type="entry name" value="N_methyl_site"/>
</dbReference>
<keyword evidence="2" id="KW-1133">Transmembrane helix</keyword>
<dbReference type="EMBL" id="JACHWY010000002">
    <property type="protein sequence ID" value="MBB3047505.1"/>
    <property type="molecule type" value="Genomic_DNA"/>
</dbReference>
<accession>A0A7W4W549</accession>